<evidence type="ECO:0000313" key="1">
    <source>
        <dbReference type="EMBL" id="RDW84101.1"/>
    </source>
</evidence>
<organism evidence="1 2">
    <name type="scientific">Aspergillus mulundensis</name>
    <dbReference type="NCBI Taxonomy" id="1810919"/>
    <lineage>
        <taxon>Eukaryota</taxon>
        <taxon>Fungi</taxon>
        <taxon>Dikarya</taxon>
        <taxon>Ascomycota</taxon>
        <taxon>Pezizomycotina</taxon>
        <taxon>Eurotiomycetes</taxon>
        <taxon>Eurotiomycetidae</taxon>
        <taxon>Eurotiales</taxon>
        <taxon>Aspergillaceae</taxon>
        <taxon>Aspergillus</taxon>
        <taxon>Aspergillus subgen. Nidulantes</taxon>
    </lineage>
</organism>
<evidence type="ECO:0000313" key="2">
    <source>
        <dbReference type="Proteomes" id="UP000256690"/>
    </source>
</evidence>
<protein>
    <submittedName>
        <fullName evidence="1">Uncharacterized protein</fullName>
    </submittedName>
</protein>
<dbReference type="AlphaFoldDB" id="A0A3D8SD60"/>
<gene>
    <name evidence="1" type="ORF">DSM5745_04427</name>
</gene>
<dbReference type="Proteomes" id="UP000256690">
    <property type="component" value="Unassembled WGS sequence"/>
</dbReference>
<keyword evidence="2" id="KW-1185">Reference proteome</keyword>
<comment type="caution">
    <text evidence="1">The sequence shown here is derived from an EMBL/GenBank/DDBJ whole genome shotgun (WGS) entry which is preliminary data.</text>
</comment>
<accession>A0A3D8SD60</accession>
<proteinExistence type="predicted"/>
<dbReference type="GeneID" id="38114797"/>
<name>A0A3D8SD60_9EURO</name>
<dbReference type="OrthoDB" id="3016366at2759"/>
<reference evidence="1 2" key="1">
    <citation type="journal article" date="2018" name="IMA Fungus">
        <title>IMA Genome-F 9: Draft genome sequence of Annulohypoxylon stygium, Aspergillus mulundensis, Berkeleyomyces basicola (syn. Thielaviopsis basicola), Ceratocystis smalleyi, two Cercospora beticola strains, Coleophoma cylindrospora, Fusarium fracticaudum, Phialophora cf. hyalina, and Morchella septimelata.</title>
        <authorList>
            <person name="Wingfield B.D."/>
            <person name="Bills G.F."/>
            <person name="Dong Y."/>
            <person name="Huang W."/>
            <person name="Nel W.J."/>
            <person name="Swalarsk-Parry B.S."/>
            <person name="Vaghefi N."/>
            <person name="Wilken P.M."/>
            <person name="An Z."/>
            <person name="de Beer Z.W."/>
            <person name="De Vos L."/>
            <person name="Chen L."/>
            <person name="Duong T.A."/>
            <person name="Gao Y."/>
            <person name="Hammerbacher A."/>
            <person name="Kikkert J.R."/>
            <person name="Li Y."/>
            <person name="Li H."/>
            <person name="Li K."/>
            <person name="Li Q."/>
            <person name="Liu X."/>
            <person name="Ma X."/>
            <person name="Naidoo K."/>
            <person name="Pethybridge S.J."/>
            <person name="Sun J."/>
            <person name="Steenkamp E.T."/>
            <person name="van der Nest M.A."/>
            <person name="van Wyk S."/>
            <person name="Wingfield M.J."/>
            <person name="Xiong C."/>
            <person name="Yue Q."/>
            <person name="Zhang X."/>
        </authorList>
    </citation>
    <scope>NUCLEOTIDE SEQUENCE [LARGE SCALE GENOMIC DNA]</scope>
    <source>
        <strain evidence="1 2">DSM 5745</strain>
    </source>
</reference>
<dbReference type="EMBL" id="PVWQ01000004">
    <property type="protein sequence ID" value="RDW84101.1"/>
    <property type="molecule type" value="Genomic_DNA"/>
</dbReference>
<dbReference type="RefSeq" id="XP_026605439.1">
    <property type="nucleotide sequence ID" value="XM_026746443.1"/>
</dbReference>
<sequence>MSNPTRPTGEIDFDINGLYILLSDIGAEWQFHWGFYLATKPGEGRVYHLVNNIETNHKWEYRTRLSRGVPHSISLLVALKIAVMDPALHGALGDRLKAVSQTPPVTCRIWLKRALQDLDDEGYIKLKGGVDDIELEGESAAVENKHAKIRQVIASRLSAA</sequence>